<dbReference type="RefSeq" id="XP_007833474.1">
    <property type="nucleotide sequence ID" value="XM_007835283.1"/>
</dbReference>
<proteinExistence type="predicted"/>
<feature type="compositionally biased region" description="Polar residues" evidence="1">
    <location>
        <begin position="141"/>
        <end position="164"/>
    </location>
</feature>
<keyword evidence="4" id="KW-1185">Reference proteome</keyword>
<dbReference type="KEGG" id="pfy:PFICI_06702"/>
<dbReference type="InterPro" id="IPR053137">
    <property type="entry name" value="NLR-like"/>
</dbReference>
<evidence type="ECO:0000259" key="2">
    <source>
        <dbReference type="Pfam" id="PF01048"/>
    </source>
</evidence>
<dbReference type="InterPro" id="IPR035994">
    <property type="entry name" value="Nucleoside_phosphorylase_sf"/>
</dbReference>
<evidence type="ECO:0000313" key="3">
    <source>
        <dbReference type="EMBL" id="ETS81700.1"/>
    </source>
</evidence>
<dbReference type="STRING" id="1229662.W3X6N0"/>
<evidence type="ECO:0000256" key="1">
    <source>
        <dbReference type="SAM" id="MobiDB-lite"/>
    </source>
</evidence>
<feature type="compositionally biased region" description="Acidic residues" evidence="1">
    <location>
        <begin position="117"/>
        <end position="128"/>
    </location>
</feature>
<protein>
    <recommendedName>
        <fullName evidence="2">Nucleoside phosphorylase domain-containing protein</fullName>
    </recommendedName>
</protein>
<sequence>MCYFDQTLWQCGFWRWGRFREHCVKEYRTEEYRAGEICGLMLIFQTNFKEGTCKLCKDIEEEQERYNKLEDDILRWQSEGNRDEAIEKAVRDMAEAGNTIFSMRSKHWTRQNSFDADTSDIDDTDEEGPQPLDTILISPFAPTTSQWMPTSTTRSEDIPSTTAELPQAEPDETLLGAAVSSESHIMTEDGLTVNAPSGSLSPSSSVDWLMDDPESFSPNLSPSPVASNLSRSRRGSFSFEMPTARIRYLSPSSRANVFEFVRRLKKDLTCALKVDKLDERTLEDLSLILPDLVKVSLIMMPRDFATLVFRDISDFILDDVCFFWRMVETPHESNITAPDESTDHRINLSVDDKLEISHSSASDDHVTRGTNSTAVDAIYHAIADLNIPDEFFPNMESTGAAYSYRWLVQQLLIRCRLVTAEPKSVEAISRSIASCVPPSSILNSEVQTILFYFDWDLKGFMENQYREAQSSAAIGRVITLTGSCQDAQALTCAQYLEQTWPMTGKVTLQLIMDLLDSRPGATVAGNYDEGTTIQAEFFGQNFMATVSGIQPTIIEIGEQLSWLGAALRESGRTNGLTQCIPTIEEPHSNTHLSAFRDEIRIQIKFHLHDVEDLRPLPPGCCWHKMFKNPVLVNGFPISRKTEPQTGLETPLDMMAALAGTTSVDQFGGTLCIKGFSSMVVPVRRSGDFLFWHLIYKEDASRISYLDNTQPPIEDLELNDLENFRHVLGWCSDARFYAGSAEAKHPVGKSALPAVSKESLFGRISLYSGRSYMIGAQDIPLHIARDGYFSKLIWISKRFVLLWDEEDKRAWLTIGTDVLLHLVRASLKFDSVGDFKDIFKFKSENLIESPKPLKPGSAIYVLTRAENRKLPIYPRDGGFVNFEDRVEIFYNILEKIIDHQDETSRGGQVLQNQPSRELQGWDFRDLATLRDPLYPRVAELSADGKCWVDLVRSIQAVTVFGRDFGEIILPSTKSQCKKWARLPKDKFYLAASISNLEPILEADASQVIPNPTGLGESLIWFNPSTSSSTLCQCGWGNCDPVQTLLPNSFLERIPSTDASIPFDRSGAVIFGQNLTMPWFWRGADPAKAISPSLPGTFGQGSVSVRSGRSSSNIITAWVDDESPPRKQYTVAILCALSKELKAVRMLFDQEYQNPDIAVEDTNSYACGRIGLHDVVTVSLPSATYGTNAAADAAVNLKRSFPSIRFCLLVGIGGGVPSLQHDIRLGDVVVGVPAGRLPGVVQYDLGKSLEGGRFQVTGSLNRPPNFLLTAISNLTSDPRLPKDPLATSLDIMVQRNSSYGNPGQHNDTLGRSICQACDVGDFCAETANHMVTREYREHDHPEIHYGIIASGNRVIKSAADRDLLAKDDDILCFEMEAAGIVNTLPCLVIRGVCDYADCSKDKKWQEYAAATAAAYAKLLLDYVRAS</sequence>
<dbReference type="Pfam" id="PF01048">
    <property type="entry name" value="PNP_UDP_1"/>
    <property type="match status" value="1"/>
</dbReference>
<dbReference type="Gene3D" id="3.40.50.1580">
    <property type="entry name" value="Nucleoside phosphorylase domain"/>
    <property type="match status" value="1"/>
</dbReference>
<dbReference type="InParanoid" id="W3X6N0"/>
<accession>W3X6N0</accession>
<dbReference type="HOGENOM" id="CLU_002072_2_2_1"/>
<gene>
    <name evidence="3" type="ORF">PFICI_06702</name>
</gene>
<feature type="domain" description="Nucleoside phosphorylase" evidence="2">
    <location>
        <begin position="1128"/>
        <end position="1415"/>
    </location>
</feature>
<dbReference type="Proteomes" id="UP000030651">
    <property type="component" value="Unassembled WGS sequence"/>
</dbReference>
<dbReference type="eggNOG" id="ENOG502RR6X">
    <property type="taxonomic scope" value="Eukaryota"/>
</dbReference>
<dbReference type="SUPFAM" id="SSF53167">
    <property type="entry name" value="Purine and uridine phosphorylases"/>
    <property type="match status" value="1"/>
</dbReference>
<dbReference type="OrthoDB" id="1577640at2759"/>
<reference evidence="4" key="1">
    <citation type="journal article" date="2015" name="BMC Genomics">
        <title>Genomic and transcriptomic analysis of the endophytic fungus Pestalotiopsis fici reveals its lifestyle and high potential for synthesis of natural products.</title>
        <authorList>
            <person name="Wang X."/>
            <person name="Zhang X."/>
            <person name="Liu L."/>
            <person name="Xiang M."/>
            <person name="Wang W."/>
            <person name="Sun X."/>
            <person name="Che Y."/>
            <person name="Guo L."/>
            <person name="Liu G."/>
            <person name="Guo L."/>
            <person name="Wang C."/>
            <person name="Yin W.B."/>
            <person name="Stadler M."/>
            <person name="Zhang X."/>
            <person name="Liu X."/>
        </authorList>
    </citation>
    <scope>NUCLEOTIDE SEQUENCE [LARGE SCALE GENOMIC DNA]</scope>
    <source>
        <strain evidence="4">W106-1 / CGMCC3.15140</strain>
    </source>
</reference>
<dbReference type="GO" id="GO:0003824">
    <property type="term" value="F:catalytic activity"/>
    <property type="evidence" value="ECO:0007669"/>
    <property type="project" value="InterPro"/>
</dbReference>
<dbReference type="OMA" id="SHIMTED"/>
<dbReference type="GeneID" id="19271715"/>
<dbReference type="InterPro" id="IPR000845">
    <property type="entry name" value="Nucleoside_phosphorylase_d"/>
</dbReference>
<dbReference type="PANTHER" id="PTHR46082">
    <property type="entry name" value="ATP/GTP-BINDING PROTEIN-RELATED"/>
    <property type="match status" value="1"/>
</dbReference>
<dbReference type="GO" id="GO:0009116">
    <property type="term" value="P:nucleoside metabolic process"/>
    <property type="evidence" value="ECO:0007669"/>
    <property type="project" value="InterPro"/>
</dbReference>
<dbReference type="PANTHER" id="PTHR46082:SF11">
    <property type="entry name" value="AAA+ ATPASE DOMAIN-CONTAINING PROTEIN-RELATED"/>
    <property type="match status" value="1"/>
</dbReference>
<name>W3X6N0_PESFW</name>
<evidence type="ECO:0000313" key="4">
    <source>
        <dbReference type="Proteomes" id="UP000030651"/>
    </source>
</evidence>
<dbReference type="EMBL" id="KI912112">
    <property type="protein sequence ID" value="ETS81700.1"/>
    <property type="molecule type" value="Genomic_DNA"/>
</dbReference>
<organism evidence="3 4">
    <name type="scientific">Pestalotiopsis fici (strain W106-1 / CGMCC3.15140)</name>
    <dbReference type="NCBI Taxonomy" id="1229662"/>
    <lineage>
        <taxon>Eukaryota</taxon>
        <taxon>Fungi</taxon>
        <taxon>Dikarya</taxon>
        <taxon>Ascomycota</taxon>
        <taxon>Pezizomycotina</taxon>
        <taxon>Sordariomycetes</taxon>
        <taxon>Xylariomycetidae</taxon>
        <taxon>Amphisphaeriales</taxon>
        <taxon>Sporocadaceae</taxon>
        <taxon>Pestalotiopsis</taxon>
    </lineage>
</organism>
<feature type="region of interest" description="Disordered" evidence="1">
    <location>
        <begin position="114"/>
        <end position="171"/>
    </location>
</feature>